<sequence>MTQLCTAESRDHRISITTEQEGGVIFLLFAEHLRIILLGKTGSGKSSLANTIFEEKVFEIYSTASSGTIQCEKDTRLVNGTSVSITDTPGFFDNRVSEEDLRNEITRCVVESSPGPHAFLILLKVERYTEQENEVITKIKESFSEEAFRYAVLVFTHGDDLPEGMQIEEFCRSNNQLLELLERCGGRCHDFDNKYWNNNPNAKGDLPCSYGTCRVMGKIQ</sequence>
<dbReference type="PROSITE" id="PS51720">
    <property type="entry name" value="G_AIG1"/>
    <property type="match status" value="1"/>
</dbReference>
<comment type="similarity">
    <text evidence="1">Belongs to the TRAFAC class TrmE-Era-EngA-EngB-Septin-like GTPase superfamily. AIG1/Toc34/Toc159-like paraseptin GTPase family. IAN subfamily.</text>
</comment>
<accession>A0AAZ1XJV0</accession>
<reference evidence="5" key="2">
    <citation type="submission" date="2025-08" db="UniProtKB">
        <authorList>
            <consortium name="Ensembl"/>
        </authorList>
    </citation>
    <scope>IDENTIFICATION</scope>
</reference>
<dbReference type="InterPro" id="IPR045058">
    <property type="entry name" value="GIMA/IAN/Toc"/>
</dbReference>
<evidence type="ECO:0000256" key="3">
    <source>
        <dbReference type="ARBA" id="ARBA00023134"/>
    </source>
</evidence>
<feature type="domain" description="AIG1-type G" evidence="4">
    <location>
        <begin position="30"/>
        <end position="220"/>
    </location>
</feature>
<dbReference type="InterPro" id="IPR006703">
    <property type="entry name" value="G_AIG1"/>
</dbReference>
<evidence type="ECO:0000256" key="2">
    <source>
        <dbReference type="ARBA" id="ARBA00022741"/>
    </source>
</evidence>
<name>A0AAZ1XJV0_OREAU</name>
<dbReference type="FunFam" id="3.40.50.300:FF:000366">
    <property type="entry name" value="GTPase, IMAP family member 2"/>
    <property type="match status" value="1"/>
</dbReference>
<evidence type="ECO:0000313" key="6">
    <source>
        <dbReference type="Proteomes" id="UP000472276"/>
    </source>
</evidence>
<keyword evidence="2" id="KW-0547">Nucleotide-binding</keyword>
<evidence type="ECO:0000259" key="4">
    <source>
        <dbReference type="PROSITE" id="PS51720"/>
    </source>
</evidence>
<dbReference type="Proteomes" id="UP000472276">
    <property type="component" value="Unassembled WGS sequence"/>
</dbReference>
<dbReference type="GO" id="GO:0005525">
    <property type="term" value="F:GTP binding"/>
    <property type="evidence" value="ECO:0007669"/>
    <property type="project" value="UniProtKB-KW"/>
</dbReference>
<keyword evidence="6" id="KW-1185">Reference proteome</keyword>
<dbReference type="AlphaFoldDB" id="A0AAZ1XJV0"/>
<organism evidence="5 6">
    <name type="scientific">Oreochromis aureus</name>
    <name type="common">Israeli tilapia</name>
    <name type="synonym">Chromis aureus</name>
    <dbReference type="NCBI Taxonomy" id="47969"/>
    <lineage>
        <taxon>Eukaryota</taxon>
        <taxon>Metazoa</taxon>
        <taxon>Chordata</taxon>
        <taxon>Craniata</taxon>
        <taxon>Vertebrata</taxon>
        <taxon>Euteleostomi</taxon>
        <taxon>Actinopterygii</taxon>
        <taxon>Neopterygii</taxon>
        <taxon>Teleostei</taxon>
        <taxon>Neoteleostei</taxon>
        <taxon>Acanthomorphata</taxon>
        <taxon>Ovalentaria</taxon>
        <taxon>Cichlomorphae</taxon>
        <taxon>Cichliformes</taxon>
        <taxon>Cichlidae</taxon>
        <taxon>African cichlids</taxon>
        <taxon>Pseudocrenilabrinae</taxon>
        <taxon>Oreochromini</taxon>
        <taxon>Oreochromis</taxon>
    </lineage>
</organism>
<reference evidence="6" key="1">
    <citation type="submission" date="2020-03" db="EMBL/GenBank/DDBJ databases">
        <title>Evolution of repeat sequences and sex chromosomes of tilapia species revealed by chromosome-level genomes.</title>
        <authorList>
            <person name="Xu L."/>
            <person name="Tao W."/>
            <person name="Wang D."/>
            <person name="Zhou Q."/>
        </authorList>
    </citation>
    <scope>NUCLEOTIDE SEQUENCE [LARGE SCALE GENOMIC DNA]</scope>
    <source>
        <strain evidence="6">Israel</strain>
    </source>
</reference>
<dbReference type="Pfam" id="PF04548">
    <property type="entry name" value="AIG1"/>
    <property type="match status" value="1"/>
</dbReference>
<keyword evidence="3" id="KW-0342">GTP-binding</keyword>
<evidence type="ECO:0000313" key="5">
    <source>
        <dbReference type="Ensembl" id="ENSOABP00000067893.1"/>
    </source>
</evidence>
<evidence type="ECO:0000256" key="1">
    <source>
        <dbReference type="ARBA" id="ARBA00008535"/>
    </source>
</evidence>
<dbReference type="PANTHER" id="PTHR10903:SF62">
    <property type="entry name" value="GTPASE IMAP FAMILY MEMBER 4-LIKE-RELATED"/>
    <property type="match status" value="1"/>
</dbReference>
<dbReference type="Ensembl" id="ENSOABT00000077007.1">
    <property type="protein sequence ID" value="ENSOABP00000067893.1"/>
    <property type="gene ID" value="ENSOABG00000032138.1"/>
</dbReference>
<dbReference type="Gene3D" id="3.40.50.300">
    <property type="entry name" value="P-loop containing nucleotide triphosphate hydrolases"/>
    <property type="match status" value="1"/>
</dbReference>
<dbReference type="SUPFAM" id="SSF52540">
    <property type="entry name" value="P-loop containing nucleoside triphosphate hydrolases"/>
    <property type="match status" value="1"/>
</dbReference>
<protein>
    <recommendedName>
        <fullName evidence="4">AIG1-type G domain-containing protein</fullName>
    </recommendedName>
</protein>
<proteinExistence type="inferred from homology"/>
<reference evidence="5" key="3">
    <citation type="submission" date="2025-09" db="UniProtKB">
        <authorList>
            <consortium name="Ensembl"/>
        </authorList>
    </citation>
    <scope>IDENTIFICATION</scope>
</reference>
<dbReference type="PANTHER" id="PTHR10903">
    <property type="entry name" value="GTPASE, IMAP FAMILY MEMBER-RELATED"/>
    <property type="match status" value="1"/>
</dbReference>
<dbReference type="InterPro" id="IPR027417">
    <property type="entry name" value="P-loop_NTPase"/>
</dbReference>